<sequence length="107" mass="12305">MQHQPRQQPAVWSRKEAAAAPGPSLGLPGRKRRERQWSRVQWALLTWTFSSGTSFCRAEMGGVRGQQKILVKTCEGIRKERGNREGNKGVRCTGSRLTWHHLFCFLW</sequence>
<evidence type="ECO:0000313" key="2">
    <source>
        <dbReference type="EMBL" id="KAG8547172.1"/>
    </source>
</evidence>
<accession>A0AAV6ZIM2</accession>
<evidence type="ECO:0000313" key="3">
    <source>
        <dbReference type="Proteomes" id="UP000824782"/>
    </source>
</evidence>
<comment type="caution">
    <text evidence="2">The sequence shown here is derived from an EMBL/GenBank/DDBJ whole genome shotgun (WGS) entry which is preliminary data.</text>
</comment>
<keyword evidence="3" id="KW-1185">Reference proteome</keyword>
<organism evidence="2 3">
    <name type="scientific">Engystomops pustulosus</name>
    <name type="common">Tungara frog</name>
    <name type="synonym">Physalaemus pustulosus</name>
    <dbReference type="NCBI Taxonomy" id="76066"/>
    <lineage>
        <taxon>Eukaryota</taxon>
        <taxon>Metazoa</taxon>
        <taxon>Chordata</taxon>
        <taxon>Craniata</taxon>
        <taxon>Vertebrata</taxon>
        <taxon>Euteleostomi</taxon>
        <taxon>Amphibia</taxon>
        <taxon>Batrachia</taxon>
        <taxon>Anura</taxon>
        <taxon>Neobatrachia</taxon>
        <taxon>Hyloidea</taxon>
        <taxon>Leptodactylidae</taxon>
        <taxon>Leiuperinae</taxon>
        <taxon>Engystomops</taxon>
    </lineage>
</organism>
<dbReference type="Proteomes" id="UP000824782">
    <property type="component" value="Unassembled WGS sequence"/>
</dbReference>
<dbReference type="EMBL" id="WNYA01000804">
    <property type="protein sequence ID" value="KAG8547172.1"/>
    <property type="molecule type" value="Genomic_DNA"/>
</dbReference>
<proteinExistence type="predicted"/>
<feature type="compositionally biased region" description="Low complexity" evidence="1">
    <location>
        <begin position="18"/>
        <end position="28"/>
    </location>
</feature>
<feature type="region of interest" description="Disordered" evidence="1">
    <location>
        <begin position="1"/>
        <end position="34"/>
    </location>
</feature>
<name>A0AAV6ZIM2_ENGPU</name>
<reference evidence="2" key="1">
    <citation type="thesis" date="2020" institute="ProQuest LLC" country="789 East Eisenhower Parkway, Ann Arbor, MI, USA">
        <title>Comparative Genomics and Chromosome Evolution.</title>
        <authorList>
            <person name="Mudd A.B."/>
        </authorList>
    </citation>
    <scope>NUCLEOTIDE SEQUENCE</scope>
    <source>
        <strain evidence="2">237g6f4</strain>
        <tissue evidence="2">Blood</tissue>
    </source>
</reference>
<dbReference type="AlphaFoldDB" id="A0AAV6ZIM2"/>
<gene>
    <name evidence="2" type="ORF">GDO81_028908</name>
</gene>
<evidence type="ECO:0000256" key="1">
    <source>
        <dbReference type="SAM" id="MobiDB-lite"/>
    </source>
</evidence>
<protein>
    <submittedName>
        <fullName evidence="2">Uncharacterized protein</fullName>
    </submittedName>
</protein>